<evidence type="ECO:0000313" key="3">
    <source>
        <dbReference type="Proteomes" id="UP000317893"/>
    </source>
</evidence>
<dbReference type="Proteomes" id="UP000317893">
    <property type="component" value="Unassembled WGS sequence"/>
</dbReference>
<accession>A0A542DZA2</accession>
<dbReference type="InterPro" id="IPR016024">
    <property type="entry name" value="ARM-type_fold"/>
</dbReference>
<dbReference type="EMBL" id="VFMN01000001">
    <property type="protein sequence ID" value="TQJ08415.1"/>
    <property type="molecule type" value="Genomic_DNA"/>
</dbReference>
<proteinExistence type="predicted"/>
<dbReference type="GO" id="GO:0016491">
    <property type="term" value="F:oxidoreductase activity"/>
    <property type="evidence" value="ECO:0007669"/>
    <property type="project" value="TreeGrafter"/>
</dbReference>
<dbReference type="PANTHER" id="PTHR12697:SF5">
    <property type="entry name" value="DEOXYHYPUSINE HYDROXYLASE"/>
    <property type="match status" value="1"/>
</dbReference>
<dbReference type="InterPro" id="IPR011989">
    <property type="entry name" value="ARM-like"/>
</dbReference>
<organism evidence="2 3">
    <name type="scientific">Lapillicoccus jejuensis</name>
    <dbReference type="NCBI Taxonomy" id="402171"/>
    <lineage>
        <taxon>Bacteria</taxon>
        <taxon>Bacillati</taxon>
        <taxon>Actinomycetota</taxon>
        <taxon>Actinomycetes</taxon>
        <taxon>Micrococcales</taxon>
        <taxon>Intrasporangiaceae</taxon>
        <taxon>Lapillicoccus</taxon>
    </lineage>
</organism>
<evidence type="ECO:0000256" key="1">
    <source>
        <dbReference type="SAM" id="MobiDB-lite"/>
    </source>
</evidence>
<dbReference type="PANTHER" id="PTHR12697">
    <property type="entry name" value="PBS LYASE HEAT-LIKE PROTEIN"/>
    <property type="match status" value="1"/>
</dbReference>
<dbReference type="SUPFAM" id="SSF48371">
    <property type="entry name" value="ARM repeat"/>
    <property type="match status" value="1"/>
</dbReference>
<keyword evidence="3" id="KW-1185">Reference proteome</keyword>
<reference evidence="2 3" key="1">
    <citation type="submission" date="2019-06" db="EMBL/GenBank/DDBJ databases">
        <title>Sequencing the genomes of 1000 actinobacteria strains.</title>
        <authorList>
            <person name="Klenk H.-P."/>
        </authorList>
    </citation>
    <scope>NUCLEOTIDE SEQUENCE [LARGE SCALE GENOMIC DNA]</scope>
    <source>
        <strain evidence="2 3">DSM 18607</strain>
    </source>
</reference>
<dbReference type="SMART" id="SM00567">
    <property type="entry name" value="EZ_HEAT"/>
    <property type="match status" value="4"/>
</dbReference>
<evidence type="ECO:0000313" key="2">
    <source>
        <dbReference type="EMBL" id="TQJ08415.1"/>
    </source>
</evidence>
<dbReference type="Gene3D" id="1.25.10.10">
    <property type="entry name" value="Leucine-rich Repeat Variant"/>
    <property type="match status" value="2"/>
</dbReference>
<gene>
    <name evidence="2" type="ORF">FB458_1503</name>
</gene>
<dbReference type="OrthoDB" id="9134742at2"/>
<feature type="region of interest" description="Disordered" evidence="1">
    <location>
        <begin position="1"/>
        <end position="24"/>
    </location>
</feature>
<sequence>MSTFPSSTPALDPTGSPEVDACLRGLTHPDKDVRQRAALASGTLGDPAAAPGVVTRLRDEPDDFVRESLTWATTRMPEAARPLVEDLVRSGDPVVRLRAFHALGKIGSSASVPVLAEHTGDPDPRVAAKARSSLARIGDPASVGLLTRHLAQGSDAEQGQLTLDLASYGEAAVPELVRVLADASPVRRRHAADVLGHLGEPAAAAAPALVGLLSDEDDEVRVAAGTALFELGPVGREALAGYDGPDARVGALARRAAETAE</sequence>
<protein>
    <submittedName>
        <fullName evidence="2">HEAT repeat protein</fullName>
    </submittedName>
</protein>
<dbReference type="AlphaFoldDB" id="A0A542DZA2"/>
<name>A0A542DZA2_9MICO</name>
<dbReference type="RefSeq" id="WP_141847932.1">
    <property type="nucleotide sequence ID" value="NZ_BAAAPR010000004.1"/>
</dbReference>
<dbReference type="Pfam" id="PF13646">
    <property type="entry name" value="HEAT_2"/>
    <property type="match status" value="3"/>
</dbReference>
<comment type="caution">
    <text evidence="2">The sequence shown here is derived from an EMBL/GenBank/DDBJ whole genome shotgun (WGS) entry which is preliminary data.</text>
</comment>
<dbReference type="InterPro" id="IPR004155">
    <property type="entry name" value="PBS_lyase_HEAT"/>
</dbReference>